<keyword evidence="5 6" id="KW-0238">DNA-binding</keyword>
<evidence type="ECO:0000256" key="6">
    <source>
        <dbReference type="RuleBase" id="RU003756"/>
    </source>
</evidence>
<evidence type="ECO:0000256" key="5">
    <source>
        <dbReference type="ARBA" id="ARBA00023125"/>
    </source>
</evidence>
<dbReference type="PROSITE" id="PS00486">
    <property type="entry name" value="DNA_MISMATCH_REPAIR_2"/>
    <property type="match status" value="1"/>
</dbReference>
<reference evidence="9 10" key="2">
    <citation type="journal article" date="2010" name="Nucleic Acids Res.">
        <title>BeetleBase in 2010: revisions to provide comprehensive genomic information for Tribolium castaneum.</title>
        <authorList>
            <person name="Kim H.S."/>
            <person name="Murphy T."/>
            <person name="Xia J."/>
            <person name="Caragea D."/>
            <person name="Park Y."/>
            <person name="Beeman R.W."/>
            <person name="Lorenzen M.D."/>
            <person name="Butcher S."/>
            <person name="Manak J.R."/>
            <person name="Brown S.J."/>
        </authorList>
    </citation>
    <scope>GENOME REANNOTATION</scope>
    <source>
        <strain evidence="9 10">Georgia GA2</strain>
    </source>
</reference>
<evidence type="ECO:0000256" key="7">
    <source>
        <dbReference type="SAM" id="MobiDB-lite"/>
    </source>
</evidence>
<dbReference type="GO" id="GO:0032301">
    <property type="term" value="C:MutSalpha complex"/>
    <property type="evidence" value="ECO:0000318"/>
    <property type="project" value="GO_Central"/>
</dbReference>
<dbReference type="SMART" id="SM00534">
    <property type="entry name" value="MUTSac"/>
    <property type="match status" value="1"/>
</dbReference>
<dbReference type="InterPro" id="IPR036187">
    <property type="entry name" value="DNA_mismatch_repair_MutS_sf"/>
</dbReference>
<dbReference type="PIRSF" id="PIRSF037677">
    <property type="entry name" value="DNA_mis_repair_Msh6"/>
    <property type="match status" value="1"/>
</dbReference>
<comment type="function">
    <text evidence="6">Component of the post-replicative DNA mismatch repair system (MMR).</text>
</comment>
<dbReference type="Gene3D" id="3.40.1170.10">
    <property type="entry name" value="DNA repair protein MutS, domain I"/>
    <property type="match status" value="1"/>
</dbReference>
<dbReference type="GO" id="GO:0030983">
    <property type="term" value="F:mismatched DNA binding"/>
    <property type="evidence" value="ECO:0000318"/>
    <property type="project" value="GO_Central"/>
</dbReference>
<dbReference type="Pfam" id="PF00488">
    <property type="entry name" value="MutS_V"/>
    <property type="match status" value="1"/>
</dbReference>
<dbReference type="Pfam" id="PF01624">
    <property type="entry name" value="MutS_I"/>
    <property type="match status" value="1"/>
</dbReference>
<dbReference type="AlphaFoldDB" id="D6W723"/>
<dbReference type="InterPro" id="IPR027417">
    <property type="entry name" value="P-loop_NTPase"/>
</dbReference>
<dbReference type="GO" id="GO:0005524">
    <property type="term" value="F:ATP binding"/>
    <property type="evidence" value="ECO:0007669"/>
    <property type="project" value="UniProtKB-KW"/>
</dbReference>
<evidence type="ECO:0000259" key="8">
    <source>
        <dbReference type="PROSITE" id="PS00486"/>
    </source>
</evidence>
<dbReference type="InParanoid" id="D6W723"/>
<dbReference type="NCBIfam" id="NF003810">
    <property type="entry name" value="PRK05399.1"/>
    <property type="match status" value="1"/>
</dbReference>
<gene>
    <name evidence="9" type="primary">AUGUSTUS-3.0.2_13601</name>
    <name evidence="9" type="ORF">TcasGA2_TC013601</name>
</gene>
<dbReference type="Pfam" id="PF05188">
    <property type="entry name" value="MutS_II"/>
    <property type="match status" value="1"/>
</dbReference>
<dbReference type="PANTHER" id="PTHR11361">
    <property type="entry name" value="DNA MISMATCH REPAIR PROTEIN MUTS FAMILY MEMBER"/>
    <property type="match status" value="1"/>
</dbReference>
<feature type="domain" description="DNA mismatch repair proteins mutS family" evidence="8">
    <location>
        <begin position="935"/>
        <end position="951"/>
    </location>
</feature>
<evidence type="ECO:0000313" key="10">
    <source>
        <dbReference type="Proteomes" id="UP000007266"/>
    </source>
</evidence>
<dbReference type="Gene3D" id="3.30.420.110">
    <property type="entry name" value="MutS, connector domain"/>
    <property type="match status" value="1"/>
</dbReference>
<proteinExistence type="inferred from homology"/>
<evidence type="ECO:0000256" key="1">
    <source>
        <dbReference type="ARBA" id="ARBA00006271"/>
    </source>
</evidence>
<dbReference type="SUPFAM" id="SSF55271">
    <property type="entry name" value="DNA repair protein MutS, domain I"/>
    <property type="match status" value="1"/>
</dbReference>
<sequence>MSKRFSTGQSNTLLNYFQSPKSSNGKDVKQNGAGKRDLVSNKDEGDVSPVQAKKRKKTTIIDSDSDDEHLPIQPTSKKSKNGKKRPVSDSDSESSDSDSKPAEKSLKLSASKTNEKSAAKAAPIVSDLNTNWLHNRLDFLQPDKIRDVNKRRPDDPDYDPRTLYIPQSFLEKQTPAMRQWWVLKSTHMDSVLFFKVGKFYELYHMDAVVGVTQLGFSYMKGEFAHSGFPESAYHKMANALIEKGFKVARTEQTETPEMMAERCKKQGRATKFDKVVNREICQISTKATCVYTAQLPDAMHSQSCYMYAIAEKDVTGSQRRFGICFIDTSIGVFKLAEFDDDKHCSKLLVCLSEYPPGLILTERKKLSSKLKLILNTNYRDVRRESLAPESQFYGASTTIEKLLNGNYFRNESNDLCLPEVLKNVTDGYNAKPEFELMVKALGGCLWYLHDSKLDIQVVSLGKFEIYQPLEMNVREKSPRSCMILDSVTIVNLNLLGEENSLQKTLDYCQTAFGKRLLTQWICRPLCVVEKIKERQEAVQELVKNTSLLKDAQDVLKKLPDLERQLAKIHTYGNKFFAQDHPDSRAVFYEAATYSKRRIGDLLKTLQGFELAQNLCPLFKGCQSSLLKRLTQFKPDGHYVDLTELLLFFKHAFDQEEAQKEGKIIPKPGVDENYDQAQDAIKAVTKKLDEYLVELQQFFGCKVTYFGSDKKRFQIDIPESHTKKVTSEYQLEGTKKGAKPSKRYSTSRSRQLLAEMMKAESERAKVIQDLNRRIFQKFSEKREQWEQAIDCITVLDVLCSLAQYACNFGQDICIPEIEPMGNSDKIVIENGRHPCITNIDNFVPNDTKMGVADFANILLITGPNMGGKSTLMRQIAIICIMAHMGGYVPASGCTLSLIDRIFTRLGAHDDIVQGQSTFLVELSEAAVMLHHATPHSLVLLDELGRGTSTHDGNAIATAYVEKLTTINCRTLFSTHYHSLVDHFEARRDVQLGHMACMVENDDDPTEESVTFLYKMARGRCPKSYGFNVARLSGLKHCIVSRGREISKQLENESKSRQVFRDLFTSSVATIRSAMSKLSLS</sequence>
<keyword evidence="10" id="KW-1185">Reference proteome</keyword>
<dbReference type="SMART" id="SM00533">
    <property type="entry name" value="MUTSd"/>
    <property type="match status" value="1"/>
</dbReference>
<feature type="compositionally biased region" description="Polar residues" evidence="7">
    <location>
        <begin position="1"/>
        <end position="23"/>
    </location>
</feature>
<dbReference type="SUPFAM" id="SSF52540">
    <property type="entry name" value="P-loop containing nucleoside triphosphate hydrolases"/>
    <property type="match status" value="1"/>
</dbReference>
<comment type="similarity">
    <text evidence="1 6">Belongs to the DNA mismatch repair MutS family.</text>
</comment>
<feature type="region of interest" description="Disordered" evidence="7">
    <location>
        <begin position="1"/>
        <end position="120"/>
    </location>
</feature>
<evidence type="ECO:0000313" key="9">
    <source>
        <dbReference type="EMBL" id="EFA11424.2"/>
    </source>
</evidence>
<dbReference type="InterPro" id="IPR007860">
    <property type="entry name" value="DNA_mmatch_repair_MutS_con_dom"/>
</dbReference>
<dbReference type="OrthoDB" id="121051at2759"/>
<dbReference type="InterPro" id="IPR007696">
    <property type="entry name" value="DNA_mismatch_repair_MutS_core"/>
</dbReference>
<dbReference type="Pfam" id="PF05192">
    <property type="entry name" value="MutS_III"/>
    <property type="match status" value="1"/>
</dbReference>
<dbReference type="InterPro" id="IPR045076">
    <property type="entry name" value="MutS"/>
</dbReference>
<name>D6W723_TRICA</name>
<dbReference type="InterPro" id="IPR007861">
    <property type="entry name" value="DNA_mismatch_repair_MutS_clamp"/>
</dbReference>
<dbReference type="InterPro" id="IPR000432">
    <property type="entry name" value="DNA_mismatch_repair_MutS_C"/>
</dbReference>
<dbReference type="STRING" id="7070.D6W723"/>
<dbReference type="FunFam" id="1.10.1420.10:FF:000005">
    <property type="entry name" value="DNA mismatch repair protein"/>
    <property type="match status" value="1"/>
</dbReference>
<dbReference type="GO" id="GO:0140664">
    <property type="term" value="F:ATP-dependent DNA damage sensor activity"/>
    <property type="evidence" value="ECO:0007669"/>
    <property type="project" value="InterPro"/>
</dbReference>
<dbReference type="HOGENOM" id="CLU_002472_1_3_1"/>
<dbReference type="Pfam" id="PF05190">
    <property type="entry name" value="MutS_IV"/>
    <property type="match status" value="1"/>
</dbReference>
<dbReference type="SUPFAM" id="SSF48334">
    <property type="entry name" value="DNA repair protein MutS, domain III"/>
    <property type="match status" value="1"/>
</dbReference>
<evidence type="ECO:0000256" key="4">
    <source>
        <dbReference type="ARBA" id="ARBA00022840"/>
    </source>
</evidence>
<protein>
    <submittedName>
        <fullName evidence="9">Putative DNA mismatch repair protein Msh6-like Protein</fullName>
    </submittedName>
</protein>
<dbReference type="InterPro" id="IPR036678">
    <property type="entry name" value="MutS_con_dom_sf"/>
</dbReference>
<dbReference type="Gene3D" id="1.10.1420.10">
    <property type="match status" value="2"/>
</dbReference>
<feature type="compositionally biased region" description="Basic and acidic residues" evidence="7">
    <location>
        <begin position="24"/>
        <end position="45"/>
    </location>
</feature>
<dbReference type="InterPro" id="IPR016151">
    <property type="entry name" value="DNA_mismatch_repair_MutS_N"/>
</dbReference>
<keyword evidence="6" id="KW-0234">DNA repair</keyword>
<organism evidence="9 10">
    <name type="scientific">Tribolium castaneum</name>
    <name type="common">Red flour beetle</name>
    <dbReference type="NCBI Taxonomy" id="7070"/>
    <lineage>
        <taxon>Eukaryota</taxon>
        <taxon>Metazoa</taxon>
        <taxon>Ecdysozoa</taxon>
        <taxon>Arthropoda</taxon>
        <taxon>Hexapoda</taxon>
        <taxon>Insecta</taxon>
        <taxon>Pterygota</taxon>
        <taxon>Neoptera</taxon>
        <taxon>Endopterygota</taxon>
        <taxon>Coleoptera</taxon>
        <taxon>Polyphaga</taxon>
        <taxon>Cucujiformia</taxon>
        <taxon>Tenebrionidae</taxon>
        <taxon>Tenebrionidae incertae sedis</taxon>
        <taxon>Tribolium</taxon>
    </lineage>
</organism>
<dbReference type="Proteomes" id="UP000007266">
    <property type="component" value="Linkage group 1"/>
</dbReference>
<accession>D6W723</accession>
<reference evidence="9 10" key="1">
    <citation type="journal article" date="2008" name="Nature">
        <title>The genome of the model beetle and pest Tribolium castaneum.</title>
        <authorList>
            <consortium name="Tribolium Genome Sequencing Consortium"/>
            <person name="Richards S."/>
            <person name="Gibbs R.A."/>
            <person name="Weinstock G.M."/>
            <person name="Brown S.J."/>
            <person name="Denell R."/>
            <person name="Beeman R.W."/>
            <person name="Gibbs R."/>
            <person name="Beeman R.W."/>
            <person name="Brown S.J."/>
            <person name="Bucher G."/>
            <person name="Friedrich M."/>
            <person name="Grimmelikhuijzen C.J."/>
            <person name="Klingler M."/>
            <person name="Lorenzen M."/>
            <person name="Richards S."/>
            <person name="Roth S."/>
            <person name="Schroder R."/>
            <person name="Tautz D."/>
            <person name="Zdobnov E.M."/>
            <person name="Muzny D."/>
            <person name="Gibbs R.A."/>
            <person name="Weinstock G.M."/>
            <person name="Attaway T."/>
            <person name="Bell S."/>
            <person name="Buhay C.J."/>
            <person name="Chandrabose M.N."/>
            <person name="Chavez D."/>
            <person name="Clerk-Blankenburg K.P."/>
            <person name="Cree A."/>
            <person name="Dao M."/>
            <person name="Davis C."/>
            <person name="Chacko J."/>
            <person name="Dinh H."/>
            <person name="Dugan-Rocha S."/>
            <person name="Fowler G."/>
            <person name="Garner T.T."/>
            <person name="Garnes J."/>
            <person name="Gnirke A."/>
            <person name="Hawes A."/>
            <person name="Hernandez J."/>
            <person name="Hines S."/>
            <person name="Holder M."/>
            <person name="Hume J."/>
            <person name="Jhangiani S.N."/>
            <person name="Joshi V."/>
            <person name="Khan Z.M."/>
            <person name="Jackson L."/>
            <person name="Kovar C."/>
            <person name="Kowis A."/>
            <person name="Lee S."/>
            <person name="Lewis L.R."/>
            <person name="Margolis J."/>
            <person name="Morgan M."/>
            <person name="Nazareth L.V."/>
            <person name="Nguyen N."/>
            <person name="Okwuonu G."/>
            <person name="Parker D."/>
            <person name="Richards S."/>
            <person name="Ruiz S.J."/>
            <person name="Santibanez J."/>
            <person name="Savard J."/>
            <person name="Scherer S.E."/>
            <person name="Schneider B."/>
            <person name="Sodergren E."/>
            <person name="Tautz D."/>
            <person name="Vattahil S."/>
            <person name="Villasana D."/>
            <person name="White C.S."/>
            <person name="Wright R."/>
            <person name="Park Y."/>
            <person name="Beeman R.W."/>
            <person name="Lord J."/>
            <person name="Oppert B."/>
            <person name="Lorenzen M."/>
            <person name="Brown S."/>
            <person name="Wang L."/>
            <person name="Savard J."/>
            <person name="Tautz D."/>
            <person name="Richards S."/>
            <person name="Weinstock G."/>
            <person name="Gibbs R.A."/>
            <person name="Liu Y."/>
            <person name="Worley K."/>
            <person name="Weinstock G."/>
            <person name="Elsik C.G."/>
            <person name="Reese J.T."/>
            <person name="Elhaik E."/>
            <person name="Landan G."/>
            <person name="Graur D."/>
            <person name="Arensburger P."/>
            <person name="Atkinson P."/>
            <person name="Beeman R.W."/>
            <person name="Beidler J."/>
            <person name="Brown S.J."/>
            <person name="Demuth J.P."/>
            <person name="Drury D.W."/>
            <person name="Du Y.Z."/>
            <person name="Fujiwara H."/>
            <person name="Lorenzen M."/>
            <person name="Maselli V."/>
            <person name="Osanai M."/>
            <person name="Park Y."/>
            <person name="Robertson H.M."/>
            <person name="Tu Z."/>
            <person name="Wang J.J."/>
            <person name="Wang S."/>
            <person name="Richards S."/>
            <person name="Song H."/>
            <person name="Zhang L."/>
            <person name="Sodergren E."/>
            <person name="Werner D."/>
            <person name="Stanke M."/>
            <person name="Morgenstern B."/>
            <person name="Solovyev V."/>
            <person name="Kosarev P."/>
            <person name="Brown G."/>
            <person name="Chen H.C."/>
            <person name="Ermolaeva O."/>
            <person name="Hlavina W."/>
            <person name="Kapustin Y."/>
            <person name="Kiryutin B."/>
            <person name="Kitts P."/>
            <person name="Maglott D."/>
            <person name="Pruitt K."/>
            <person name="Sapojnikov V."/>
            <person name="Souvorov A."/>
            <person name="Mackey A.J."/>
            <person name="Waterhouse R.M."/>
            <person name="Wyder S."/>
            <person name="Zdobnov E.M."/>
            <person name="Zdobnov E.M."/>
            <person name="Wyder S."/>
            <person name="Kriventseva E.V."/>
            <person name="Kadowaki T."/>
            <person name="Bork P."/>
            <person name="Aranda M."/>
            <person name="Bao R."/>
            <person name="Beermann A."/>
            <person name="Berns N."/>
            <person name="Bolognesi R."/>
            <person name="Bonneton F."/>
            <person name="Bopp D."/>
            <person name="Brown S.J."/>
            <person name="Bucher G."/>
            <person name="Butts T."/>
            <person name="Chaumot A."/>
            <person name="Denell R.E."/>
            <person name="Ferrier D.E."/>
            <person name="Friedrich M."/>
            <person name="Gordon C.M."/>
            <person name="Jindra M."/>
            <person name="Klingler M."/>
            <person name="Lan Q."/>
            <person name="Lattorff H.M."/>
            <person name="Laudet V."/>
            <person name="von Levetsow C."/>
            <person name="Liu Z."/>
            <person name="Lutz R."/>
            <person name="Lynch J.A."/>
            <person name="da Fonseca R.N."/>
            <person name="Posnien N."/>
            <person name="Reuter R."/>
            <person name="Roth S."/>
            <person name="Savard J."/>
            <person name="Schinko J.B."/>
            <person name="Schmitt C."/>
            <person name="Schoppmeier M."/>
            <person name="Schroder R."/>
            <person name="Shippy T.D."/>
            <person name="Simonnet F."/>
            <person name="Marques-Souza H."/>
            <person name="Tautz D."/>
            <person name="Tomoyasu Y."/>
            <person name="Trauner J."/>
            <person name="Van der Zee M."/>
            <person name="Vervoort M."/>
            <person name="Wittkopp N."/>
            <person name="Wimmer E.A."/>
            <person name="Yang X."/>
            <person name="Jones A.K."/>
            <person name="Sattelle D.B."/>
            <person name="Ebert P.R."/>
            <person name="Nelson D."/>
            <person name="Scott J.G."/>
            <person name="Beeman R.W."/>
            <person name="Muthukrishnan S."/>
            <person name="Kramer K.J."/>
            <person name="Arakane Y."/>
            <person name="Beeman R.W."/>
            <person name="Zhu Q."/>
            <person name="Hogenkamp D."/>
            <person name="Dixit R."/>
            <person name="Oppert B."/>
            <person name="Jiang H."/>
            <person name="Zou Z."/>
            <person name="Marshall J."/>
            <person name="Elpidina E."/>
            <person name="Vinokurov K."/>
            <person name="Oppert C."/>
            <person name="Zou Z."/>
            <person name="Evans J."/>
            <person name="Lu Z."/>
            <person name="Zhao P."/>
            <person name="Sumathipala N."/>
            <person name="Altincicek B."/>
            <person name="Vilcinskas A."/>
            <person name="Williams M."/>
            <person name="Hultmark D."/>
            <person name="Hetru C."/>
            <person name="Jiang H."/>
            <person name="Grimmelikhuijzen C.J."/>
            <person name="Hauser F."/>
            <person name="Cazzamali G."/>
            <person name="Williamson M."/>
            <person name="Park Y."/>
            <person name="Li B."/>
            <person name="Tanaka Y."/>
            <person name="Predel R."/>
            <person name="Neupert S."/>
            <person name="Schachtner J."/>
            <person name="Verleyen P."/>
            <person name="Raible F."/>
            <person name="Bork P."/>
            <person name="Friedrich M."/>
            <person name="Walden K.K."/>
            <person name="Robertson H.M."/>
            <person name="Angeli S."/>
            <person name="Foret S."/>
            <person name="Bucher G."/>
            <person name="Schuetz S."/>
            <person name="Maleszka R."/>
            <person name="Wimmer E.A."/>
            <person name="Beeman R.W."/>
            <person name="Lorenzen M."/>
            <person name="Tomoyasu Y."/>
            <person name="Miller S.C."/>
            <person name="Grossmann D."/>
            <person name="Bucher G."/>
        </authorList>
    </citation>
    <scope>NUCLEOTIDE SEQUENCE [LARGE SCALE GENOMIC DNA]</scope>
    <source>
        <strain evidence="9 10">Georgia GA2</strain>
    </source>
</reference>
<dbReference type="EMBL" id="KQ971307">
    <property type="protein sequence ID" value="EFA11424.2"/>
    <property type="molecule type" value="Genomic_DNA"/>
</dbReference>
<dbReference type="FunFam" id="3.40.1170.10:FF:000002">
    <property type="entry name" value="DNA mismatch repair protein"/>
    <property type="match status" value="1"/>
</dbReference>
<dbReference type="OMA" id="TPMMAQY"/>
<dbReference type="eggNOG" id="KOG0217">
    <property type="taxonomic scope" value="Eukaryota"/>
</dbReference>
<dbReference type="Gene3D" id="3.40.50.300">
    <property type="entry name" value="P-loop containing nucleotide triphosphate hydrolases"/>
    <property type="match status" value="1"/>
</dbReference>
<dbReference type="GO" id="GO:0006298">
    <property type="term" value="P:mismatch repair"/>
    <property type="evidence" value="ECO:0000318"/>
    <property type="project" value="GO_Central"/>
</dbReference>
<keyword evidence="2 6" id="KW-0547">Nucleotide-binding</keyword>
<evidence type="ECO:0000256" key="2">
    <source>
        <dbReference type="ARBA" id="ARBA00022741"/>
    </source>
</evidence>
<keyword evidence="3 6" id="KW-0227">DNA damage</keyword>
<feature type="compositionally biased region" description="Basic and acidic residues" evidence="7">
    <location>
        <begin position="97"/>
        <end position="106"/>
    </location>
</feature>
<dbReference type="FunCoup" id="D6W723">
    <property type="interactions" value="1592"/>
</dbReference>
<dbReference type="KEGG" id="tca:660174"/>
<dbReference type="PANTHER" id="PTHR11361:SF148">
    <property type="entry name" value="DNA MISMATCH REPAIR PROTEIN MSH6"/>
    <property type="match status" value="1"/>
</dbReference>
<evidence type="ECO:0000256" key="3">
    <source>
        <dbReference type="ARBA" id="ARBA00022763"/>
    </source>
</evidence>
<dbReference type="GO" id="GO:0005634">
    <property type="term" value="C:nucleus"/>
    <property type="evidence" value="ECO:0000318"/>
    <property type="project" value="GO_Central"/>
</dbReference>
<keyword evidence="4" id="KW-0067">ATP-binding</keyword>
<dbReference type="InterPro" id="IPR007695">
    <property type="entry name" value="DNA_mismatch_repair_MutS-lik_N"/>
</dbReference>
<dbReference type="InterPro" id="IPR017261">
    <property type="entry name" value="DNA_mismatch_repair_MutS/MSH"/>
</dbReference>